<keyword evidence="6" id="KW-0378">Hydrolase</keyword>
<dbReference type="PANTHER" id="PTHR11461:SF211">
    <property type="entry name" value="GH10112P-RELATED"/>
    <property type="match status" value="1"/>
</dbReference>
<dbReference type="InterPro" id="IPR036186">
    <property type="entry name" value="Serpin_sf"/>
</dbReference>
<dbReference type="InterPro" id="IPR025875">
    <property type="entry name" value="Leu-rich_rpt_4"/>
</dbReference>
<dbReference type="Gene3D" id="3.30.497.10">
    <property type="entry name" value="Antithrombin, subunit I, domain 2"/>
    <property type="match status" value="1"/>
</dbReference>
<dbReference type="SMART" id="SM00093">
    <property type="entry name" value="SERPIN"/>
    <property type="match status" value="1"/>
</dbReference>
<dbReference type="PROSITE" id="PS51450">
    <property type="entry name" value="LRR"/>
    <property type="match status" value="5"/>
</dbReference>
<proteinExistence type="inferred from homology"/>
<dbReference type="EC" id="3.1.3.16" evidence="6"/>
<evidence type="ECO:0000256" key="2">
    <source>
        <dbReference type="ARBA" id="ARBA00022614"/>
    </source>
</evidence>
<dbReference type="CDD" id="cd00172">
    <property type="entry name" value="serpin"/>
    <property type="match status" value="1"/>
</dbReference>
<dbReference type="STRING" id="857967.G0QR80"/>
<protein>
    <submittedName>
        <fullName evidence="6">Serine protease inhibitor, putative</fullName>
        <ecNumber evidence="6">3.1.3.16</ecNumber>
    </submittedName>
</protein>
<evidence type="ECO:0000313" key="7">
    <source>
        <dbReference type="Proteomes" id="UP000008983"/>
    </source>
</evidence>
<dbReference type="RefSeq" id="XP_004035764.1">
    <property type="nucleotide sequence ID" value="XM_004035716.1"/>
</dbReference>
<dbReference type="Pfam" id="PF00079">
    <property type="entry name" value="Serpin"/>
    <property type="match status" value="1"/>
</dbReference>
<keyword evidence="7" id="KW-1185">Reference proteome</keyword>
<dbReference type="GeneID" id="14908432"/>
<feature type="domain" description="Serpin" evidence="5">
    <location>
        <begin position="254"/>
        <end position="590"/>
    </location>
</feature>
<sequence>MENQQQVQIQQNTNQIQEENIQNNTTNQQTVQIQIQEKPEKAKIIYKRIGVDIHIDKDDAEIFIPSNRIEVLEGVSENKNLTQKLKVQKTQQTQVIENLDFPKLTMLELGSNKIEKIQNLDKLPLLQELYLGKNRIKQIENLEPLKDSMSTLALTANRIIDISTGLEQLTNLTELYIAENYISQINGLDNLTNLILLDLSMNKITKLDGINKLQKLQELWLNINKIENFDDLNILSQNQQIQTVYLQQNPVAQFPSYRQKLIEVLPNISQIDAILLHLLNFNEQKDLWSELSQLSQKLNTQNDGIKSIVCNKIYQGLELAQTYKQLCEKHFPEILQQVDFKNSFDQIRQEINKWVETQTCNKIENLIPEGAINNLTKMVLVNAIYFKGEWASKFENKKTVKEVFNLENNGGQVQVDMMKAKKKINYGENSHFQYIQLPYKGNQYAMYIILPTLQRFEQNHLNQNILNEVQTNLDNLEVNISLPKFKVSPSESIDLSQILKDLGLVDCFSQGTADFSNMDPSNTIYISQVFHKAMIEVNEEGAEASAATSAVMMMRCMPVTMNFICNKPFIYFISSLNTHNVLFMGKVVDPTKN</sequence>
<keyword evidence="2" id="KW-0433">Leucine-rich repeat</keyword>
<dbReference type="InterPro" id="IPR000215">
    <property type="entry name" value="Serpin_fam"/>
</dbReference>
<dbReference type="PROSITE" id="PS00284">
    <property type="entry name" value="SERPIN"/>
    <property type="match status" value="1"/>
</dbReference>
<gene>
    <name evidence="6" type="ORF">IMG5_090260</name>
</gene>
<dbReference type="eggNOG" id="KOG2392">
    <property type="taxonomic scope" value="Eukaryota"/>
</dbReference>
<name>G0QR80_ICHMU</name>
<dbReference type="GO" id="GO:0004867">
    <property type="term" value="F:serine-type endopeptidase inhibitor activity"/>
    <property type="evidence" value="ECO:0007669"/>
    <property type="project" value="InterPro"/>
</dbReference>
<dbReference type="SMART" id="SM00365">
    <property type="entry name" value="LRR_SD22"/>
    <property type="match status" value="6"/>
</dbReference>
<evidence type="ECO:0000256" key="1">
    <source>
        <dbReference type="ARBA" id="ARBA00009500"/>
    </source>
</evidence>
<reference evidence="6 7" key="1">
    <citation type="submission" date="2011-07" db="EMBL/GenBank/DDBJ databases">
        <authorList>
            <person name="Coyne R."/>
            <person name="Brami D."/>
            <person name="Johnson J."/>
            <person name="Hostetler J."/>
            <person name="Hannick L."/>
            <person name="Clark T."/>
            <person name="Cassidy-Hanley D."/>
            <person name="Inman J."/>
        </authorList>
    </citation>
    <scope>NUCLEOTIDE SEQUENCE [LARGE SCALE GENOMIC DNA]</scope>
    <source>
        <strain evidence="6 7">G5</strain>
    </source>
</reference>
<dbReference type="SUPFAM" id="SSF52058">
    <property type="entry name" value="L domain-like"/>
    <property type="match status" value="1"/>
</dbReference>
<evidence type="ECO:0000313" key="6">
    <source>
        <dbReference type="EMBL" id="EGR32278.1"/>
    </source>
</evidence>
<dbReference type="InParanoid" id="G0QR80"/>
<dbReference type="InterPro" id="IPR023796">
    <property type="entry name" value="Serpin_dom"/>
</dbReference>
<evidence type="ECO:0000256" key="4">
    <source>
        <dbReference type="RuleBase" id="RU000411"/>
    </source>
</evidence>
<dbReference type="InterPro" id="IPR042178">
    <property type="entry name" value="Serpin_sf_1"/>
</dbReference>
<organism evidence="6 7">
    <name type="scientific">Ichthyophthirius multifiliis</name>
    <name type="common">White spot disease agent</name>
    <name type="synonym">Ich</name>
    <dbReference type="NCBI Taxonomy" id="5932"/>
    <lineage>
        <taxon>Eukaryota</taxon>
        <taxon>Sar</taxon>
        <taxon>Alveolata</taxon>
        <taxon>Ciliophora</taxon>
        <taxon>Intramacronucleata</taxon>
        <taxon>Oligohymenophorea</taxon>
        <taxon>Hymenostomatida</taxon>
        <taxon>Ophryoglenina</taxon>
        <taxon>Ichthyophthirius</taxon>
    </lineage>
</organism>
<accession>G0QR80</accession>
<dbReference type="Pfam" id="PF12799">
    <property type="entry name" value="LRR_4"/>
    <property type="match status" value="2"/>
</dbReference>
<dbReference type="eggNOG" id="KOG0531">
    <property type="taxonomic scope" value="Eukaryota"/>
</dbReference>
<dbReference type="GO" id="GO:0005615">
    <property type="term" value="C:extracellular space"/>
    <property type="evidence" value="ECO:0007669"/>
    <property type="project" value="InterPro"/>
</dbReference>
<evidence type="ECO:0000259" key="5">
    <source>
        <dbReference type="SMART" id="SM00093"/>
    </source>
</evidence>
<dbReference type="SUPFAM" id="SSF56574">
    <property type="entry name" value="Serpins"/>
    <property type="match status" value="1"/>
</dbReference>
<dbReference type="InterPro" id="IPR032675">
    <property type="entry name" value="LRR_dom_sf"/>
</dbReference>
<dbReference type="Gene3D" id="3.80.10.10">
    <property type="entry name" value="Ribonuclease Inhibitor"/>
    <property type="match status" value="2"/>
</dbReference>
<dbReference type="Proteomes" id="UP000008983">
    <property type="component" value="Unassembled WGS sequence"/>
</dbReference>
<dbReference type="EMBL" id="GL983737">
    <property type="protein sequence ID" value="EGR32278.1"/>
    <property type="molecule type" value="Genomic_DNA"/>
</dbReference>
<dbReference type="AlphaFoldDB" id="G0QR80"/>
<comment type="similarity">
    <text evidence="1 4">Belongs to the serpin family.</text>
</comment>
<dbReference type="InterPro" id="IPR042185">
    <property type="entry name" value="Serpin_sf_2"/>
</dbReference>
<dbReference type="InterPro" id="IPR001611">
    <property type="entry name" value="Leu-rich_rpt"/>
</dbReference>
<dbReference type="GO" id="GO:0004722">
    <property type="term" value="F:protein serine/threonine phosphatase activity"/>
    <property type="evidence" value="ECO:0007669"/>
    <property type="project" value="UniProtKB-EC"/>
</dbReference>
<dbReference type="InterPro" id="IPR023795">
    <property type="entry name" value="Serpin_CS"/>
</dbReference>
<dbReference type="OrthoDB" id="419611at2759"/>
<keyword evidence="3" id="KW-0677">Repeat</keyword>
<dbReference type="Gene3D" id="2.30.39.10">
    <property type="entry name" value="Alpha-1-antitrypsin, domain 1"/>
    <property type="match status" value="1"/>
</dbReference>
<evidence type="ECO:0000256" key="3">
    <source>
        <dbReference type="ARBA" id="ARBA00022737"/>
    </source>
</evidence>
<dbReference type="PANTHER" id="PTHR11461">
    <property type="entry name" value="SERINE PROTEASE INHIBITOR, SERPIN"/>
    <property type="match status" value="1"/>
</dbReference>